<dbReference type="InterPro" id="IPR000504">
    <property type="entry name" value="RRM_dom"/>
</dbReference>
<dbReference type="PANTHER" id="PTHR48125">
    <property type="entry name" value="LP07818P1"/>
    <property type="match status" value="1"/>
</dbReference>
<dbReference type="SUPFAM" id="SSF90229">
    <property type="entry name" value="CCCH zinc finger"/>
    <property type="match status" value="1"/>
</dbReference>
<feature type="domain" description="RRM" evidence="7">
    <location>
        <begin position="317"/>
        <end position="406"/>
    </location>
</feature>
<feature type="compositionally biased region" description="Basic residues" evidence="6">
    <location>
        <begin position="202"/>
        <end position="222"/>
    </location>
</feature>
<dbReference type="Proteomes" id="UP001189429">
    <property type="component" value="Unassembled WGS sequence"/>
</dbReference>
<organism evidence="9 10">
    <name type="scientific">Prorocentrum cordatum</name>
    <dbReference type="NCBI Taxonomy" id="2364126"/>
    <lineage>
        <taxon>Eukaryota</taxon>
        <taxon>Sar</taxon>
        <taxon>Alveolata</taxon>
        <taxon>Dinophyceae</taxon>
        <taxon>Prorocentrales</taxon>
        <taxon>Prorocentraceae</taxon>
        <taxon>Prorocentrum</taxon>
    </lineage>
</organism>
<dbReference type="InterPro" id="IPR036855">
    <property type="entry name" value="Znf_CCCH_sf"/>
</dbReference>
<feature type="compositionally biased region" description="Basic residues" evidence="6">
    <location>
        <begin position="150"/>
        <end position="163"/>
    </location>
</feature>
<evidence type="ECO:0000256" key="5">
    <source>
        <dbReference type="PROSITE-ProRule" id="PRU00723"/>
    </source>
</evidence>
<comment type="caution">
    <text evidence="9">The sequence shown here is derived from an EMBL/GenBank/DDBJ whole genome shotgun (WGS) entry which is preliminary data.</text>
</comment>
<feature type="region of interest" description="Disordered" evidence="6">
    <location>
        <begin position="615"/>
        <end position="638"/>
    </location>
</feature>
<evidence type="ECO:0000256" key="1">
    <source>
        <dbReference type="ARBA" id="ARBA00022723"/>
    </source>
</evidence>
<keyword evidence="2 5" id="KW-0863">Zinc-finger</keyword>
<name>A0ABN9WUN8_9DINO</name>
<protein>
    <recommendedName>
        <fullName evidence="11">C3H1-type domain-containing protein</fullName>
    </recommendedName>
</protein>
<feature type="compositionally biased region" description="Low complexity" evidence="6">
    <location>
        <begin position="223"/>
        <end position="238"/>
    </location>
</feature>
<feature type="compositionally biased region" description="Low complexity" evidence="6">
    <location>
        <begin position="188"/>
        <end position="201"/>
    </location>
</feature>
<dbReference type="PANTHER" id="PTHR48125:SF12">
    <property type="entry name" value="AT HOOK TRANSCRIPTION FACTOR FAMILY-RELATED"/>
    <property type="match status" value="1"/>
</dbReference>
<dbReference type="InterPro" id="IPR000571">
    <property type="entry name" value="Znf_CCCH"/>
</dbReference>
<dbReference type="Gene3D" id="3.30.70.330">
    <property type="match status" value="2"/>
</dbReference>
<feature type="domain" description="RRM" evidence="7">
    <location>
        <begin position="446"/>
        <end position="531"/>
    </location>
</feature>
<evidence type="ECO:0000259" key="8">
    <source>
        <dbReference type="PROSITE" id="PS50103"/>
    </source>
</evidence>
<feature type="domain" description="C3H1-type" evidence="8">
    <location>
        <begin position="78"/>
        <end position="106"/>
    </location>
</feature>
<dbReference type="EMBL" id="CAUYUJ010019148">
    <property type="protein sequence ID" value="CAK0888930.1"/>
    <property type="molecule type" value="Genomic_DNA"/>
</dbReference>
<dbReference type="PROSITE" id="PS50102">
    <property type="entry name" value="RRM"/>
    <property type="match status" value="2"/>
</dbReference>
<feature type="compositionally biased region" description="Basic and acidic residues" evidence="6">
    <location>
        <begin position="19"/>
        <end position="33"/>
    </location>
</feature>
<feature type="compositionally biased region" description="Basic and acidic residues" evidence="6">
    <location>
        <begin position="270"/>
        <end position="285"/>
    </location>
</feature>
<feature type="region of interest" description="Disordered" evidence="6">
    <location>
        <begin position="707"/>
        <end position="821"/>
    </location>
</feature>
<evidence type="ECO:0000259" key="7">
    <source>
        <dbReference type="PROSITE" id="PS50102"/>
    </source>
</evidence>
<feature type="region of interest" description="Disordered" evidence="6">
    <location>
        <begin position="656"/>
        <end position="682"/>
    </location>
</feature>
<gene>
    <name evidence="9" type="ORF">PCOR1329_LOCUS69610</name>
</gene>
<evidence type="ECO:0000256" key="4">
    <source>
        <dbReference type="PROSITE-ProRule" id="PRU00176"/>
    </source>
</evidence>
<feature type="region of interest" description="Disordered" evidence="6">
    <location>
        <begin position="16"/>
        <end position="75"/>
    </location>
</feature>
<keyword evidence="3 5" id="KW-0862">Zinc</keyword>
<evidence type="ECO:0000313" key="10">
    <source>
        <dbReference type="Proteomes" id="UP001189429"/>
    </source>
</evidence>
<reference evidence="9" key="1">
    <citation type="submission" date="2023-10" db="EMBL/GenBank/DDBJ databases">
        <authorList>
            <person name="Chen Y."/>
            <person name="Shah S."/>
            <person name="Dougan E. K."/>
            <person name="Thang M."/>
            <person name="Chan C."/>
        </authorList>
    </citation>
    <scope>NUCLEOTIDE SEQUENCE [LARGE SCALE GENOMIC DNA]</scope>
</reference>
<sequence>MSQAFSIKNALEAFWSKNTPEEKDTLKGKEVTRKRQTSQAQQSESPGRSEPRADARTSGTTGGQSGRDGPRFKPYIRGNKTLLCLFFNSKRGCRYGEECKFVHQKAKPVQMRAQRERSPSRSQPPSSSSPGGRGSPHGRPGRSGGVVTGRRSRSRRIGGRARGRGTNASPGLEAAKRQVLQERRQRARSGTSSTSSASSAGSRRRQSGAGKGSRRVSRKRRGSSSSSSSGGAQRGRSGSIRRDGTAQARRKAAAPAPHAAEAPATARALPEGKPEGAGGDKKAKVSKWDLEPTAQMMKEQLEVQKKSFFGLGGVKTREVYVGNLPYNVVQPDRLRLAFVTLFRELPAYQETYPDVADPIAVLTMGHAGSGSYSFVEFRDPVMASTAMLFSGFELCGRSLGIGRPGAYVPPPGGDAKALDVTPLRQRGLLPKAPTNAMYSQKEAKLRELYFGNLVRSKTTPEAIQKLVDPVAQQLKEWRAETGPAITNINMCADGAYAFVQFQSIDLATKIMQIFDGQEVFGRPLRIRRTNTYETEKAKAGPLEQQAMEALQAMMPDKVASTSRVAPFLMPPPPPGPPPNTVTLPPQLEVAPAPAEVQALGERQLLESMSMTAQAALRAPPAAEAAEHAANRAPAPPTAMPPTDPLAMLPLPGARTLVTVAPSPPPPGAPMQLPDATAHSTAEAPPIPAAEFAKAAPREATLAEPLAMSSPTRAPEQPAAVEAPPPPPSESTQAFAAASPAIAPPTTTSTQEVPQAKLPPQAAAPQMLAPLATTVPPATALAPPITVETPQNPDTLHGMLHGEGAEAEASVSPPRLTSPTAL</sequence>
<keyword evidence="1 5" id="KW-0479">Metal-binding</keyword>
<feature type="zinc finger region" description="C3H1-type" evidence="5">
    <location>
        <begin position="78"/>
        <end position="106"/>
    </location>
</feature>
<keyword evidence="10" id="KW-1185">Reference proteome</keyword>
<feature type="compositionally biased region" description="Low complexity" evidence="6">
    <location>
        <begin position="253"/>
        <end position="268"/>
    </location>
</feature>
<dbReference type="InterPro" id="IPR035979">
    <property type="entry name" value="RBD_domain_sf"/>
</dbReference>
<dbReference type="PROSITE" id="PS50103">
    <property type="entry name" value="ZF_C3H1"/>
    <property type="match status" value="1"/>
</dbReference>
<evidence type="ECO:0000256" key="3">
    <source>
        <dbReference type="ARBA" id="ARBA00022833"/>
    </source>
</evidence>
<keyword evidence="4" id="KW-0694">RNA-binding</keyword>
<dbReference type="SMART" id="SM00360">
    <property type="entry name" value="RRM"/>
    <property type="match status" value="2"/>
</dbReference>
<accession>A0ABN9WUN8</accession>
<evidence type="ECO:0000313" key="9">
    <source>
        <dbReference type="EMBL" id="CAK0888930.1"/>
    </source>
</evidence>
<proteinExistence type="predicted"/>
<feature type="compositionally biased region" description="Low complexity" evidence="6">
    <location>
        <begin position="730"/>
        <end position="783"/>
    </location>
</feature>
<feature type="compositionally biased region" description="Polar residues" evidence="6">
    <location>
        <begin position="37"/>
        <end position="46"/>
    </location>
</feature>
<evidence type="ECO:0000256" key="6">
    <source>
        <dbReference type="SAM" id="MobiDB-lite"/>
    </source>
</evidence>
<feature type="compositionally biased region" description="Basic and acidic residues" evidence="6">
    <location>
        <begin position="174"/>
        <end position="184"/>
    </location>
</feature>
<evidence type="ECO:0008006" key="11">
    <source>
        <dbReference type="Google" id="ProtNLM"/>
    </source>
</evidence>
<feature type="compositionally biased region" description="Gly residues" evidence="6">
    <location>
        <begin position="131"/>
        <end position="147"/>
    </location>
</feature>
<evidence type="ECO:0000256" key="2">
    <source>
        <dbReference type="ARBA" id="ARBA00022771"/>
    </source>
</evidence>
<dbReference type="SUPFAM" id="SSF54928">
    <property type="entry name" value="RNA-binding domain, RBD"/>
    <property type="match status" value="2"/>
</dbReference>
<feature type="compositionally biased region" description="Low complexity" evidence="6">
    <location>
        <begin position="120"/>
        <end position="130"/>
    </location>
</feature>
<feature type="region of interest" description="Disordered" evidence="6">
    <location>
        <begin position="103"/>
        <end position="285"/>
    </location>
</feature>
<dbReference type="InterPro" id="IPR012677">
    <property type="entry name" value="Nucleotide-bd_a/b_plait_sf"/>
</dbReference>